<protein>
    <recommendedName>
        <fullName evidence="10">Annexin</fullName>
    </recommendedName>
</protein>
<keyword evidence="3" id="KW-0677">Repeat</keyword>
<dbReference type="GO" id="GO:0009408">
    <property type="term" value="P:response to heat"/>
    <property type="evidence" value="ECO:0007669"/>
    <property type="project" value="TreeGrafter"/>
</dbReference>
<keyword evidence="2 7" id="KW-0479">Metal-binding</keyword>
<evidence type="ECO:0000256" key="1">
    <source>
        <dbReference type="ARBA" id="ARBA00007184"/>
    </source>
</evidence>
<dbReference type="SUPFAM" id="SSF47874">
    <property type="entry name" value="Annexin"/>
    <property type="match status" value="2"/>
</dbReference>
<dbReference type="GO" id="GO:0009409">
    <property type="term" value="P:response to cold"/>
    <property type="evidence" value="ECO:0007669"/>
    <property type="project" value="UniProtKB-ARBA"/>
</dbReference>
<evidence type="ECO:0000256" key="7">
    <source>
        <dbReference type="PIRSR" id="PIRSR609118-1"/>
    </source>
</evidence>
<evidence type="ECO:0008006" key="10">
    <source>
        <dbReference type="Google" id="ProtNLM"/>
    </source>
</evidence>
<evidence type="ECO:0000313" key="8">
    <source>
        <dbReference type="EMBL" id="KAF2535570.1"/>
    </source>
</evidence>
<dbReference type="Gene3D" id="1.10.220.10">
    <property type="entry name" value="Annexin"/>
    <property type="match status" value="4"/>
</dbReference>
<feature type="binding site" evidence="7">
    <location>
        <position position="139"/>
    </location>
    <ligand>
        <name>Ca(2+)</name>
        <dbReference type="ChEBI" id="CHEBI:29108"/>
        <label>1</label>
    </ligand>
</feature>
<dbReference type="InterPro" id="IPR037104">
    <property type="entry name" value="Annexin_sf"/>
</dbReference>
<dbReference type="EMBL" id="QGKW02002228">
    <property type="protein sequence ID" value="KAF2535570.1"/>
    <property type="molecule type" value="Genomic_DNA"/>
</dbReference>
<dbReference type="Pfam" id="PF00191">
    <property type="entry name" value="Annexin"/>
    <property type="match status" value="4"/>
</dbReference>
<organism evidence="8 9">
    <name type="scientific">Brassica cretica</name>
    <name type="common">Mustard</name>
    <dbReference type="NCBI Taxonomy" id="69181"/>
    <lineage>
        <taxon>Eukaryota</taxon>
        <taxon>Viridiplantae</taxon>
        <taxon>Streptophyta</taxon>
        <taxon>Embryophyta</taxon>
        <taxon>Tracheophyta</taxon>
        <taxon>Spermatophyta</taxon>
        <taxon>Magnoliopsida</taxon>
        <taxon>eudicotyledons</taxon>
        <taxon>Gunneridae</taxon>
        <taxon>Pentapetalae</taxon>
        <taxon>rosids</taxon>
        <taxon>malvids</taxon>
        <taxon>Brassicales</taxon>
        <taxon>Brassicaceae</taxon>
        <taxon>Brassiceae</taxon>
        <taxon>Brassica</taxon>
    </lineage>
</organism>
<dbReference type="InterPro" id="IPR001464">
    <property type="entry name" value="Annexin"/>
</dbReference>
<accession>A0A8S9FPL6</accession>
<dbReference type="GO" id="GO:0005737">
    <property type="term" value="C:cytoplasm"/>
    <property type="evidence" value="ECO:0007669"/>
    <property type="project" value="TreeGrafter"/>
</dbReference>
<dbReference type="PRINTS" id="PR00196">
    <property type="entry name" value="ANNEXIN"/>
</dbReference>
<feature type="binding site" evidence="7">
    <location>
        <position position="179"/>
    </location>
    <ligand>
        <name>Ca(2+)</name>
        <dbReference type="ChEBI" id="CHEBI:29108"/>
        <label>1</label>
    </ligand>
</feature>
<evidence type="ECO:0000256" key="4">
    <source>
        <dbReference type="ARBA" id="ARBA00022837"/>
    </source>
</evidence>
<evidence type="ECO:0000313" key="9">
    <source>
        <dbReference type="Proteomes" id="UP000712281"/>
    </source>
</evidence>
<dbReference type="FunFam" id="1.10.220.10:FF:000008">
    <property type="entry name" value="Annexin"/>
    <property type="match status" value="2"/>
</dbReference>
<sequence>MATIVSPPHFSPVEDAENIKKACQGFGTDEKAIISILGHRNLFQRKLIRQAYQEIYHEDLIHQLKSELSGDFEKAICLWVLDPPERDALLANLALQKPVPDCKTLRTSRRKGMATIVSPPHFSPVEDAENIKKACQGFGTDEKAIISILGHRNLFQRKLIRQAYQEIYHEDLIHQLKSELSGDFEISWRNIWYLQRAICLWVLDPPERDALLANLALQKPVPDCKVLVEIACMRSPEDLLATRRAYRCLYKRSLEEDLASRTTGDIRKLLVATASAYKYDGEEIDETLAHSEAAILHDEILGKAVDHEETIRVISTRSGVQLCAIFNRYKDIYGRSITKVNQKNMDIKLCYN</sequence>
<keyword evidence="5" id="KW-0041">Annexin</keyword>
<dbReference type="GO" id="GO:0005886">
    <property type="term" value="C:plasma membrane"/>
    <property type="evidence" value="ECO:0007669"/>
    <property type="project" value="TreeGrafter"/>
</dbReference>
<dbReference type="PANTHER" id="PTHR10502:SF193">
    <property type="entry name" value="ANNEXIN D8"/>
    <property type="match status" value="1"/>
</dbReference>
<reference evidence="8" key="1">
    <citation type="submission" date="2019-12" db="EMBL/GenBank/DDBJ databases">
        <title>Genome sequencing and annotation of Brassica cretica.</title>
        <authorList>
            <person name="Studholme D.J."/>
            <person name="Sarris P.F."/>
        </authorList>
    </citation>
    <scope>NUCLEOTIDE SEQUENCE</scope>
    <source>
        <strain evidence="8">PFS-001/15</strain>
        <tissue evidence="8">Leaf</tissue>
    </source>
</reference>
<evidence type="ECO:0000256" key="6">
    <source>
        <dbReference type="ARBA" id="ARBA00023302"/>
    </source>
</evidence>
<proteinExistence type="inferred from homology"/>
<feature type="binding site" evidence="7">
    <location>
        <position position="137"/>
    </location>
    <ligand>
        <name>Ca(2+)</name>
        <dbReference type="ChEBI" id="CHEBI:29108"/>
        <label>1</label>
    </ligand>
</feature>
<dbReference type="GO" id="GO:0001786">
    <property type="term" value="F:phosphatidylserine binding"/>
    <property type="evidence" value="ECO:0007669"/>
    <property type="project" value="TreeGrafter"/>
</dbReference>
<dbReference type="InterPro" id="IPR018502">
    <property type="entry name" value="Annexin_repeat"/>
</dbReference>
<dbReference type="FunFam" id="1.10.220.10:FF:000006">
    <property type="entry name" value="Annexin"/>
    <property type="match status" value="1"/>
</dbReference>
<keyword evidence="6" id="KW-0111">Calcium/phospholipid-binding</keyword>
<dbReference type="GO" id="GO:0009414">
    <property type="term" value="P:response to water deprivation"/>
    <property type="evidence" value="ECO:0007669"/>
    <property type="project" value="TreeGrafter"/>
</dbReference>
<dbReference type="GO" id="GO:0009651">
    <property type="term" value="P:response to salt stress"/>
    <property type="evidence" value="ECO:0007669"/>
    <property type="project" value="UniProtKB-ARBA"/>
</dbReference>
<dbReference type="PANTHER" id="PTHR10502">
    <property type="entry name" value="ANNEXIN"/>
    <property type="match status" value="1"/>
</dbReference>
<evidence type="ECO:0000256" key="5">
    <source>
        <dbReference type="ARBA" id="ARBA00023216"/>
    </source>
</evidence>
<evidence type="ECO:0000256" key="3">
    <source>
        <dbReference type="ARBA" id="ARBA00022737"/>
    </source>
</evidence>
<dbReference type="InterPro" id="IPR009118">
    <property type="entry name" value="AnnexinD_plant"/>
</dbReference>
<dbReference type="PRINTS" id="PR01814">
    <property type="entry name" value="ANNEXINPLANT"/>
</dbReference>
<gene>
    <name evidence="8" type="ORF">F2Q68_00022869</name>
</gene>
<dbReference type="GO" id="GO:0005509">
    <property type="term" value="F:calcium ion binding"/>
    <property type="evidence" value="ECO:0007669"/>
    <property type="project" value="InterPro"/>
</dbReference>
<dbReference type="AlphaFoldDB" id="A0A8S9FPL6"/>
<dbReference type="GO" id="GO:0005544">
    <property type="term" value="F:calcium-dependent phospholipid binding"/>
    <property type="evidence" value="ECO:0007669"/>
    <property type="project" value="UniProtKB-KW"/>
</dbReference>
<keyword evidence="4 7" id="KW-0106">Calcium</keyword>
<comment type="caution">
    <text evidence="8">The sequence shown here is derived from an EMBL/GenBank/DDBJ whole genome shotgun (WGS) entry which is preliminary data.</text>
</comment>
<name>A0A8S9FPL6_BRACR</name>
<dbReference type="Proteomes" id="UP000712281">
    <property type="component" value="Unassembled WGS sequence"/>
</dbReference>
<dbReference type="SMART" id="SM00335">
    <property type="entry name" value="ANX"/>
    <property type="match status" value="3"/>
</dbReference>
<comment type="similarity">
    <text evidence="1">Belongs to the annexin (TC 1.A.31.1) family.</text>
</comment>
<evidence type="ECO:0000256" key="2">
    <source>
        <dbReference type="ARBA" id="ARBA00022723"/>
    </source>
</evidence>
<dbReference type="PROSITE" id="PS51897">
    <property type="entry name" value="ANNEXIN_2"/>
    <property type="match status" value="4"/>
</dbReference>